<dbReference type="AlphaFoldDB" id="A0A4U3MIG0"/>
<sequence>MRAEEGVRRNLRIVVRRLLLALALLATGCSAPEAASFRDQALSWTPCHEGLECATLAVPLDYDQPDGEKIEIAVAKLPATGDPIGSLLINPGGPGGSGIDYVRDSPVSDTLRQRFDLVGFDPRGVGESTPLRCLSEADVESYLSLDMTPDTPEEEAAMVAGAKKFADGCRQNAGSLLAHVGTADAARDMDVLREALGDAKLTYLGKSYGTYLGAVYAQLFPDRVRALVLDGAIDPRISALELNEVQAKGFEVAMRAFVEDCFTTADCPFSSRTVEGALDEISRLLQRADLLPLRNQTDSRVINDTWAAFGVITPLYDRGSWEILRGALKEAFAGDGTQLLRMADVLLGRRIDGSWTNQTESNKAVNCVDHAYPGEVADYESAAKKAAKVAPRFGKFVMWDSLACAYWPTRSADADLKINGAGAAPILVVGTTRDPATPYEWAEALASELESGVLLSYDGDGHTAYLTGSSCVDRAVDGYLVDLAVPKEGTRC</sequence>
<dbReference type="GO" id="GO:0016787">
    <property type="term" value="F:hydrolase activity"/>
    <property type="evidence" value="ECO:0007669"/>
    <property type="project" value="UniProtKB-KW"/>
</dbReference>
<comment type="caution">
    <text evidence="7">The sequence shown here is derived from an EMBL/GenBank/DDBJ whole genome shotgun (WGS) entry which is preliminary data.</text>
</comment>
<evidence type="ECO:0000313" key="7">
    <source>
        <dbReference type="EMBL" id="TKK87797.1"/>
    </source>
</evidence>
<keyword evidence="2 4" id="KW-0732">Signal</keyword>
<keyword evidence="3 7" id="KW-0378">Hydrolase</keyword>
<keyword evidence="8" id="KW-1185">Reference proteome</keyword>
<dbReference type="Pfam" id="PF08386">
    <property type="entry name" value="Abhydrolase_4"/>
    <property type="match status" value="1"/>
</dbReference>
<comment type="similarity">
    <text evidence="1">Belongs to the peptidase S33 family.</text>
</comment>
<proteinExistence type="inferred from homology"/>
<evidence type="ECO:0000256" key="1">
    <source>
        <dbReference type="ARBA" id="ARBA00010088"/>
    </source>
</evidence>
<evidence type="ECO:0000256" key="4">
    <source>
        <dbReference type="SAM" id="SignalP"/>
    </source>
</evidence>
<feature type="domain" description="AB hydrolase-1" evidence="5">
    <location>
        <begin position="87"/>
        <end position="284"/>
    </location>
</feature>
<accession>A0A4U3MIG0</accession>
<evidence type="ECO:0000259" key="6">
    <source>
        <dbReference type="Pfam" id="PF08386"/>
    </source>
</evidence>
<gene>
    <name evidence="7" type="ORF">FDA94_16630</name>
</gene>
<dbReference type="EMBL" id="SZQA01000014">
    <property type="protein sequence ID" value="TKK87797.1"/>
    <property type="molecule type" value="Genomic_DNA"/>
</dbReference>
<evidence type="ECO:0000256" key="2">
    <source>
        <dbReference type="ARBA" id="ARBA00022729"/>
    </source>
</evidence>
<feature type="domain" description="Peptidase S33 tripeptidyl aminopeptidase-like C-terminal" evidence="6">
    <location>
        <begin position="391"/>
        <end position="492"/>
    </location>
</feature>
<dbReference type="SUPFAM" id="SSF53474">
    <property type="entry name" value="alpha/beta-Hydrolases"/>
    <property type="match status" value="1"/>
</dbReference>
<organism evidence="7 8">
    <name type="scientific">Herbidospora galbida</name>
    <dbReference type="NCBI Taxonomy" id="2575442"/>
    <lineage>
        <taxon>Bacteria</taxon>
        <taxon>Bacillati</taxon>
        <taxon>Actinomycetota</taxon>
        <taxon>Actinomycetes</taxon>
        <taxon>Streptosporangiales</taxon>
        <taxon>Streptosporangiaceae</taxon>
        <taxon>Herbidospora</taxon>
    </lineage>
</organism>
<reference evidence="7 8" key="1">
    <citation type="submission" date="2019-04" db="EMBL/GenBank/DDBJ databases">
        <title>Herbidospora sp. NEAU-GS14.nov., a novel actinomycete isolated from soil.</title>
        <authorList>
            <person name="Han L."/>
        </authorList>
    </citation>
    <scope>NUCLEOTIDE SEQUENCE [LARGE SCALE GENOMIC DNA]</scope>
    <source>
        <strain evidence="7 8">NEAU-GS14</strain>
    </source>
</reference>
<dbReference type="Proteomes" id="UP000308705">
    <property type="component" value="Unassembled WGS sequence"/>
</dbReference>
<protein>
    <submittedName>
        <fullName evidence="7">Alpha/beta hydrolase</fullName>
    </submittedName>
</protein>
<dbReference type="OrthoDB" id="3930934at2"/>
<feature type="chain" id="PRO_5038730562" evidence="4">
    <location>
        <begin position="32"/>
        <end position="492"/>
    </location>
</feature>
<evidence type="ECO:0000313" key="8">
    <source>
        <dbReference type="Proteomes" id="UP000308705"/>
    </source>
</evidence>
<dbReference type="Pfam" id="PF00561">
    <property type="entry name" value="Abhydrolase_1"/>
    <property type="match status" value="1"/>
</dbReference>
<name>A0A4U3MIG0_9ACTN</name>
<dbReference type="InterPro" id="IPR013595">
    <property type="entry name" value="Pept_S33_TAP-like_C"/>
</dbReference>
<dbReference type="InterPro" id="IPR029058">
    <property type="entry name" value="AB_hydrolase_fold"/>
</dbReference>
<dbReference type="InterPro" id="IPR000073">
    <property type="entry name" value="AB_hydrolase_1"/>
</dbReference>
<feature type="signal peptide" evidence="4">
    <location>
        <begin position="1"/>
        <end position="31"/>
    </location>
</feature>
<dbReference type="InterPro" id="IPR051601">
    <property type="entry name" value="Serine_prot/Carboxylest_S33"/>
</dbReference>
<dbReference type="Gene3D" id="3.40.50.1820">
    <property type="entry name" value="alpha/beta hydrolase"/>
    <property type="match status" value="1"/>
</dbReference>
<evidence type="ECO:0000256" key="3">
    <source>
        <dbReference type="ARBA" id="ARBA00022801"/>
    </source>
</evidence>
<evidence type="ECO:0000259" key="5">
    <source>
        <dbReference type="Pfam" id="PF00561"/>
    </source>
</evidence>
<dbReference type="PROSITE" id="PS51257">
    <property type="entry name" value="PROKAR_LIPOPROTEIN"/>
    <property type="match status" value="1"/>
</dbReference>
<dbReference type="PANTHER" id="PTHR43248">
    <property type="entry name" value="2-SUCCINYL-6-HYDROXY-2,4-CYCLOHEXADIENE-1-CARBOXYLATE SYNTHASE"/>
    <property type="match status" value="1"/>
</dbReference>
<dbReference type="PANTHER" id="PTHR43248:SF29">
    <property type="entry name" value="TRIPEPTIDYL AMINOPEPTIDASE"/>
    <property type="match status" value="1"/>
</dbReference>